<protein>
    <submittedName>
        <fullName evidence="1">Uncharacterized protein</fullName>
    </submittedName>
</protein>
<dbReference type="Proteomes" id="UP000507222">
    <property type="component" value="Unassembled WGS sequence"/>
</dbReference>
<gene>
    <name evidence="1" type="ORF">CURHAP_LOCUS14996</name>
</gene>
<reference evidence="1 2" key="1">
    <citation type="submission" date="2020-05" db="EMBL/GenBank/DDBJ databases">
        <authorList>
            <person name="Campoy J."/>
            <person name="Schneeberger K."/>
            <person name="Spophaly S."/>
        </authorList>
    </citation>
    <scope>NUCLEOTIDE SEQUENCE [LARGE SCALE GENOMIC DNA]</scope>
    <source>
        <strain evidence="1">PruArmRojPasFocal</strain>
    </source>
</reference>
<sequence>MRQMEATDWLEVALAHQCTLAAVWVEAVIWVQAVLARTIEGGGCGSSPLGYPQIGGQAVVISLQGYSSCVV</sequence>
<accession>A0A6J5U208</accession>
<evidence type="ECO:0000313" key="2">
    <source>
        <dbReference type="Proteomes" id="UP000507222"/>
    </source>
</evidence>
<organism evidence="1 2">
    <name type="scientific">Prunus armeniaca</name>
    <name type="common">Apricot</name>
    <name type="synonym">Armeniaca vulgaris</name>
    <dbReference type="NCBI Taxonomy" id="36596"/>
    <lineage>
        <taxon>Eukaryota</taxon>
        <taxon>Viridiplantae</taxon>
        <taxon>Streptophyta</taxon>
        <taxon>Embryophyta</taxon>
        <taxon>Tracheophyta</taxon>
        <taxon>Spermatophyta</taxon>
        <taxon>Magnoliopsida</taxon>
        <taxon>eudicotyledons</taxon>
        <taxon>Gunneridae</taxon>
        <taxon>Pentapetalae</taxon>
        <taxon>rosids</taxon>
        <taxon>fabids</taxon>
        <taxon>Rosales</taxon>
        <taxon>Rosaceae</taxon>
        <taxon>Amygdaloideae</taxon>
        <taxon>Amygdaleae</taxon>
        <taxon>Prunus</taxon>
    </lineage>
</organism>
<evidence type="ECO:0000313" key="1">
    <source>
        <dbReference type="EMBL" id="CAB4269434.1"/>
    </source>
</evidence>
<dbReference type="EMBL" id="CAEKDK010000002">
    <property type="protein sequence ID" value="CAB4269434.1"/>
    <property type="molecule type" value="Genomic_DNA"/>
</dbReference>
<proteinExistence type="predicted"/>
<dbReference type="AlphaFoldDB" id="A0A6J5U208"/>
<name>A0A6J5U208_PRUAR</name>